<evidence type="ECO:0000256" key="5">
    <source>
        <dbReference type="ARBA" id="ARBA00022692"/>
    </source>
</evidence>
<evidence type="ECO:0000256" key="8">
    <source>
        <dbReference type="ARBA" id="ARBA00023136"/>
    </source>
</evidence>
<comment type="similarity">
    <text evidence="9">Belongs to the binding-protein-dependent transport system permease family. LivHM subfamily.</text>
</comment>
<dbReference type="EMBL" id="MPJW01000260">
    <property type="protein sequence ID" value="OLU36729.1"/>
    <property type="molecule type" value="Genomic_DNA"/>
</dbReference>
<keyword evidence="7 10" id="KW-1133">Transmembrane helix</keyword>
<keyword evidence="3" id="KW-1003">Cell membrane</keyword>
<dbReference type="RefSeq" id="WP_075820963.1">
    <property type="nucleotide sequence ID" value="NZ_CAJUTZ010000003.1"/>
</dbReference>
<evidence type="ECO:0000256" key="10">
    <source>
        <dbReference type="SAM" id="Phobius"/>
    </source>
</evidence>
<evidence type="ECO:0000256" key="2">
    <source>
        <dbReference type="ARBA" id="ARBA00022448"/>
    </source>
</evidence>
<dbReference type="GO" id="GO:0015808">
    <property type="term" value="P:L-alanine transport"/>
    <property type="evidence" value="ECO:0007669"/>
    <property type="project" value="TreeGrafter"/>
</dbReference>
<evidence type="ECO:0000256" key="9">
    <source>
        <dbReference type="ARBA" id="ARBA00037998"/>
    </source>
</evidence>
<keyword evidence="5 10" id="KW-0812">Transmembrane</keyword>
<evidence type="ECO:0000313" key="12">
    <source>
        <dbReference type="Proteomes" id="UP000186341"/>
    </source>
</evidence>
<proteinExistence type="inferred from homology"/>
<evidence type="ECO:0000256" key="3">
    <source>
        <dbReference type="ARBA" id="ARBA00022475"/>
    </source>
</evidence>
<comment type="caution">
    <text evidence="11">The sequence shown here is derived from an EMBL/GenBank/DDBJ whole genome shotgun (WGS) entry which is preliminary data.</text>
</comment>
<dbReference type="GO" id="GO:0015190">
    <property type="term" value="F:L-leucine transmembrane transporter activity"/>
    <property type="evidence" value="ECO:0007669"/>
    <property type="project" value="TreeGrafter"/>
</dbReference>
<dbReference type="Pfam" id="PF02653">
    <property type="entry name" value="BPD_transp_2"/>
    <property type="match status" value="1"/>
</dbReference>
<dbReference type="CDD" id="cd06582">
    <property type="entry name" value="TM_PBP1_LivH_like"/>
    <property type="match status" value="1"/>
</dbReference>
<dbReference type="InterPro" id="IPR037294">
    <property type="entry name" value="ABC_BtuC-like"/>
</dbReference>
<keyword evidence="12" id="KW-1185">Reference proteome</keyword>
<keyword evidence="4" id="KW-0997">Cell inner membrane</keyword>
<evidence type="ECO:0000256" key="6">
    <source>
        <dbReference type="ARBA" id="ARBA00022970"/>
    </source>
</evidence>
<dbReference type="GeneID" id="82203820"/>
<dbReference type="PANTHER" id="PTHR11795:SF371">
    <property type="entry name" value="HIGH-AFFINITY BRANCHED-CHAIN AMINO ACID TRANSPORT SYSTEM PERMEASE PROTEIN LIVH"/>
    <property type="match status" value="1"/>
</dbReference>
<dbReference type="Proteomes" id="UP000186341">
    <property type="component" value="Unassembled WGS sequence"/>
</dbReference>
<evidence type="ECO:0000256" key="7">
    <source>
        <dbReference type="ARBA" id="ARBA00022989"/>
    </source>
</evidence>
<dbReference type="GO" id="GO:0005886">
    <property type="term" value="C:plasma membrane"/>
    <property type="evidence" value="ECO:0007669"/>
    <property type="project" value="UniProtKB-SubCell"/>
</dbReference>
<keyword evidence="6" id="KW-0029">Amino-acid transport</keyword>
<feature type="transmembrane region" description="Helical" evidence="10">
    <location>
        <begin position="267"/>
        <end position="285"/>
    </location>
</feature>
<name>A0A1U7ND08_9FIRM</name>
<feature type="transmembrane region" description="Helical" evidence="10">
    <location>
        <begin position="231"/>
        <end position="255"/>
    </location>
</feature>
<feature type="transmembrane region" description="Helical" evidence="10">
    <location>
        <begin position="189"/>
        <end position="211"/>
    </location>
</feature>
<dbReference type="Gene3D" id="1.10.3470.10">
    <property type="entry name" value="ABC transporter involved in vitamin B12 uptake, BtuC"/>
    <property type="match status" value="1"/>
</dbReference>
<reference evidence="11 12" key="1">
    <citation type="submission" date="2016-11" db="EMBL/GenBank/DDBJ databases">
        <title>Description of two novel members of the family Erysipelotrichaceae: Ileibacterium lipovorans gen. nov., sp. nov. and Dubosiella newyorkensis, gen. nov., sp. nov.</title>
        <authorList>
            <person name="Cox L.M."/>
            <person name="Sohn J."/>
            <person name="Tyrrell K.L."/>
            <person name="Citron D.M."/>
            <person name="Lawson P.A."/>
            <person name="Patel N.B."/>
            <person name="Iizumi T."/>
            <person name="Perez-Perez G.I."/>
            <person name="Goldstein E.J."/>
            <person name="Blaser M.J."/>
        </authorList>
    </citation>
    <scope>NUCLEOTIDE SEQUENCE [LARGE SCALE GENOMIC DNA]</scope>
    <source>
        <strain evidence="11 12">NYU-BL-A3</strain>
    </source>
</reference>
<evidence type="ECO:0000313" key="11">
    <source>
        <dbReference type="EMBL" id="OLU36729.1"/>
    </source>
</evidence>
<evidence type="ECO:0000256" key="1">
    <source>
        <dbReference type="ARBA" id="ARBA00004651"/>
    </source>
</evidence>
<feature type="transmembrane region" description="Helical" evidence="10">
    <location>
        <begin position="91"/>
        <end position="114"/>
    </location>
</feature>
<dbReference type="InterPro" id="IPR052157">
    <property type="entry name" value="BCAA_transport_permease"/>
</dbReference>
<gene>
    <name evidence="11" type="ORF">BO222_11825</name>
</gene>
<organism evidence="11 12">
    <name type="scientific">Ileibacterium valens</name>
    <dbReference type="NCBI Taxonomy" id="1862668"/>
    <lineage>
        <taxon>Bacteria</taxon>
        <taxon>Bacillati</taxon>
        <taxon>Bacillota</taxon>
        <taxon>Erysipelotrichia</taxon>
        <taxon>Erysipelotrichales</taxon>
        <taxon>Erysipelotrichaceae</taxon>
        <taxon>Ileibacterium</taxon>
    </lineage>
</organism>
<keyword evidence="8 10" id="KW-0472">Membrane</keyword>
<feature type="transmembrane region" description="Helical" evidence="10">
    <location>
        <begin position="52"/>
        <end position="79"/>
    </location>
</feature>
<dbReference type="InterPro" id="IPR001851">
    <property type="entry name" value="ABC_transp_permease"/>
</dbReference>
<protein>
    <submittedName>
        <fullName evidence="11">Branched-chain amino acid ABC transporter permease</fullName>
    </submittedName>
</protein>
<dbReference type="PANTHER" id="PTHR11795">
    <property type="entry name" value="BRANCHED-CHAIN AMINO ACID TRANSPORT SYSTEM PERMEASE PROTEIN LIVH"/>
    <property type="match status" value="1"/>
</dbReference>
<feature type="transmembrane region" description="Helical" evidence="10">
    <location>
        <begin position="134"/>
        <end position="159"/>
    </location>
</feature>
<dbReference type="GO" id="GO:0005304">
    <property type="term" value="F:L-valine transmembrane transporter activity"/>
    <property type="evidence" value="ECO:0007669"/>
    <property type="project" value="TreeGrafter"/>
</dbReference>
<sequence>MDQFLQQLVNGLSLGSIYALVALGYTMVYGIIKLINFAHGDVYMIGAYTAYWVTTYFGLSFLPALLVCMVVCGLLGVLIERIAYKPLRKAPRITALITAIGVSYVIEYTTQFFMGTSVRTYPPLLPNQSWTFGPITITYLQFVIFSVTLVLCVLLTLIIQKTKIGRAMRAVSADENAAKLMGISVDNTISFTFFLGSALAGAAGILVGIYYNSATPLMGMVPGLKAFVAAVFGGIGSIPGAMVGGLFIGICETLVTAYGNSMYRDAIVYGILILVLIIRPAGLFGKAEKEKV</sequence>
<dbReference type="AlphaFoldDB" id="A0A1U7ND08"/>
<accession>A0A1U7ND08</accession>
<dbReference type="OrthoDB" id="9807115at2"/>
<dbReference type="GO" id="GO:0015192">
    <property type="term" value="F:L-phenylalanine transmembrane transporter activity"/>
    <property type="evidence" value="ECO:0007669"/>
    <property type="project" value="TreeGrafter"/>
</dbReference>
<dbReference type="GO" id="GO:0042941">
    <property type="term" value="P:D-alanine transmembrane transport"/>
    <property type="evidence" value="ECO:0007669"/>
    <property type="project" value="TreeGrafter"/>
</dbReference>
<dbReference type="GO" id="GO:1903806">
    <property type="term" value="P:L-isoleucine import across plasma membrane"/>
    <property type="evidence" value="ECO:0007669"/>
    <property type="project" value="TreeGrafter"/>
</dbReference>
<comment type="subcellular location">
    <subcellularLocation>
        <location evidence="1">Cell membrane</location>
        <topology evidence="1">Multi-pass membrane protein</topology>
    </subcellularLocation>
</comment>
<evidence type="ECO:0000256" key="4">
    <source>
        <dbReference type="ARBA" id="ARBA00022519"/>
    </source>
</evidence>
<dbReference type="GO" id="GO:0015188">
    <property type="term" value="F:L-isoleucine transmembrane transporter activity"/>
    <property type="evidence" value="ECO:0007669"/>
    <property type="project" value="TreeGrafter"/>
</dbReference>
<keyword evidence="2" id="KW-0813">Transport</keyword>
<feature type="transmembrane region" description="Helical" evidence="10">
    <location>
        <begin position="12"/>
        <end position="32"/>
    </location>
</feature>